<keyword evidence="3" id="KW-1003">Cell membrane</keyword>
<evidence type="ECO:0000256" key="4">
    <source>
        <dbReference type="ARBA" id="ARBA00022692"/>
    </source>
</evidence>
<dbReference type="InterPro" id="IPR012338">
    <property type="entry name" value="Beta-lactam/transpept-like"/>
</dbReference>
<comment type="caution">
    <text evidence="13">The sequence shown here is derived from an EMBL/GenBank/DDBJ whole genome shotgun (WGS) entry which is preliminary data.</text>
</comment>
<evidence type="ECO:0000256" key="9">
    <source>
        <dbReference type="ARBA" id="ARBA00023316"/>
    </source>
</evidence>
<dbReference type="GO" id="GO:0008658">
    <property type="term" value="F:penicillin binding"/>
    <property type="evidence" value="ECO:0007669"/>
    <property type="project" value="InterPro"/>
</dbReference>
<dbReference type="GO" id="GO:0016740">
    <property type="term" value="F:transferase activity"/>
    <property type="evidence" value="ECO:0007669"/>
    <property type="project" value="UniProtKB-KW"/>
</dbReference>
<dbReference type="PANTHER" id="PTHR30627">
    <property type="entry name" value="PEPTIDOGLYCAN D,D-TRANSPEPTIDASE"/>
    <property type="match status" value="1"/>
</dbReference>
<protein>
    <submittedName>
        <fullName evidence="13">Peptidoglycan glycosyltransferase</fullName>
    </submittedName>
</protein>
<dbReference type="PATRIC" id="fig|1619025.3.peg.142"/>
<organism evidence="13 14">
    <name type="scientific">Candidatus Yanofskybacteria bacterium GW2011_GWA2_44_9</name>
    <dbReference type="NCBI Taxonomy" id="1619025"/>
    <lineage>
        <taxon>Bacteria</taxon>
        <taxon>Candidatus Yanofskyibacteriota</taxon>
    </lineage>
</organism>
<evidence type="ECO:0000259" key="11">
    <source>
        <dbReference type="Pfam" id="PF00905"/>
    </source>
</evidence>
<feature type="transmembrane region" description="Helical" evidence="10">
    <location>
        <begin position="42"/>
        <end position="62"/>
    </location>
</feature>
<proteinExistence type="predicted"/>
<dbReference type="GO" id="GO:0071972">
    <property type="term" value="F:peptidoglycan L,D-transpeptidase activity"/>
    <property type="evidence" value="ECO:0007669"/>
    <property type="project" value="TreeGrafter"/>
</dbReference>
<dbReference type="GO" id="GO:0009252">
    <property type="term" value="P:peptidoglycan biosynthetic process"/>
    <property type="evidence" value="ECO:0007669"/>
    <property type="project" value="UniProtKB-KW"/>
</dbReference>
<dbReference type="Gene3D" id="3.40.710.10">
    <property type="entry name" value="DD-peptidase/beta-lactamase superfamily"/>
    <property type="match status" value="1"/>
</dbReference>
<dbReference type="SUPFAM" id="SSF56519">
    <property type="entry name" value="Penicillin binding protein dimerisation domain"/>
    <property type="match status" value="1"/>
</dbReference>
<dbReference type="GO" id="GO:0071555">
    <property type="term" value="P:cell wall organization"/>
    <property type="evidence" value="ECO:0007669"/>
    <property type="project" value="UniProtKB-KW"/>
</dbReference>
<keyword evidence="6" id="KW-0573">Peptidoglycan synthesis</keyword>
<evidence type="ECO:0000256" key="7">
    <source>
        <dbReference type="ARBA" id="ARBA00022989"/>
    </source>
</evidence>
<feature type="domain" description="Penicillin-binding protein dimerisation" evidence="12">
    <location>
        <begin position="86"/>
        <end position="253"/>
    </location>
</feature>
<sequence>MLKLKKTYRISVDEEELSGPEETLMDSGSGYADMERPIQDSVFRVSFIGFALLIGAVFIFVFKIGVIDGKYFSDLALKNRSVNFAIPPPRGIIFDHFGAALTKNVPSFDLLVVSRELKGDADDTGETISKVAQILNLPGDSLAALIAESSKKESMFFAAKGLEKDQALAIKYLNPGGFYIISNTKRQYVDGHKFSQIVGYTGQVSKNDFWDDYYFPTDTIGRLGLEAQYEKYLRGEHGNIFFIKDDSGNNTANEPNVGNSLITTIDFSLQKKLYDEVFEVLRQTNLSRAAAVIQNPNTGAVLGLVSFPSFDNNLFNDDLSVNDYKRLFENPSKPLFNRIISGLYNPGSTIKPFMGLAALEEGTVTSKDTIQDCISLTVPNPYNPELSRTFSNWRVEYGPFNLKKAIANSCNIYFFAVGGGLGKIKGLGIEKIAGYLGKAFADSVLGIDLPGEEAGFVPTPDWKLSNRGENWYLGDTYNVSIGQGDLLITPLWLNSYTSAIANGGTFYQPRIVDKIIDENKNVLETMNIQILGRLPFRSEFIDEIKNDMREAVVSGTAQLLNGLPVKAAAKTGTAEVVKGRSINSLFVSFAPLENPEIAITVLIEGSASNQGLAVRVANNVLKWYFERMQNEKVKTQDN</sequence>
<dbReference type="Pfam" id="PF03717">
    <property type="entry name" value="PBP_dimer"/>
    <property type="match status" value="1"/>
</dbReference>
<keyword evidence="9" id="KW-0961">Cell wall biogenesis/degradation</keyword>
<reference evidence="13 14" key="1">
    <citation type="journal article" date="2015" name="Nature">
        <title>rRNA introns, odd ribosomes, and small enigmatic genomes across a large radiation of phyla.</title>
        <authorList>
            <person name="Brown C.T."/>
            <person name="Hug L.A."/>
            <person name="Thomas B.C."/>
            <person name="Sharon I."/>
            <person name="Castelle C.J."/>
            <person name="Singh A."/>
            <person name="Wilkins M.J."/>
            <person name="Williams K.H."/>
            <person name="Banfield J.F."/>
        </authorList>
    </citation>
    <scope>NUCLEOTIDE SEQUENCE [LARGE SCALE GENOMIC DNA]</scope>
</reference>
<dbReference type="InterPro" id="IPR050515">
    <property type="entry name" value="Beta-lactam/transpept"/>
</dbReference>
<dbReference type="PANTHER" id="PTHR30627:SF2">
    <property type="entry name" value="PEPTIDOGLYCAN D,D-TRANSPEPTIDASE MRDA"/>
    <property type="match status" value="1"/>
</dbReference>
<comment type="subcellular location">
    <subcellularLocation>
        <location evidence="2">Cell membrane</location>
    </subcellularLocation>
    <subcellularLocation>
        <location evidence="1">Membrane</location>
        <topology evidence="1">Single-pass membrane protein</topology>
    </subcellularLocation>
</comment>
<evidence type="ECO:0000256" key="3">
    <source>
        <dbReference type="ARBA" id="ARBA00022475"/>
    </source>
</evidence>
<evidence type="ECO:0000256" key="5">
    <source>
        <dbReference type="ARBA" id="ARBA00022960"/>
    </source>
</evidence>
<evidence type="ECO:0000256" key="6">
    <source>
        <dbReference type="ARBA" id="ARBA00022984"/>
    </source>
</evidence>
<dbReference type="Pfam" id="PF00905">
    <property type="entry name" value="Transpeptidase"/>
    <property type="match status" value="1"/>
</dbReference>
<evidence type="ECO:0000256" key="2">
    <source>
        <dbReference type="ARBA" id="ARBA00004236"/>
    </source>
</evidence>
<keyword evidence="8 10" id="KW-0472">Membrane</keyword>
<evidence type="ECO:0000256" key="1">
    <source>
        <dbReference type="ARBA" id="ARBA00004167"/>
    </source>
</evidence>
<dbReference type="Gene3D" id="3.30.1390.30">
    <property type="entry name" value="Penicillin-binding protein 2a, domain 3"/>
    <property type="match status" value="1"/>
</dbReference>
<dbReference type="Gene3D" id="3.90.1310.10">
    <property type="entry name" value="Penicillin-binding protein 2a (Domain 2)"/>
    <property type="match status" value="1"/>
</dbReference>
<dbReference type="GO" id="GO:0005886">
    <property type="term" value="C:plasma membrane"/>
    <property type="evidence" value="ECO:0007669"/>
    <property type="project" value="UniProtKB-SubCell"/>
</dbReference>
<dbReference type="GO" id="GO:0008360">
    <property type="term" value="P:regulation of cell shape"/>
    <property type="evidence" value="ECO:0007669"/>
    <property type="project" value="UniProtKB-KW"/>
</dbReference>
<dbReference type="InterPro" id="IPR001460">
    <property type="entry name" value="PCN-bd_Tpept"/>
</dbReference>
<keyword evidence="13" id="KW-0808">Transferase</keyword>
<evidence type="ECO:0000259" key="12">
    <source>
        <dbReference type="Pfam" id="PF03717"/>
    </source>
</evidence>
<dbReference type="Proteomes" id="UP000034032">
    <property type="component" value="Unassembled WGS sequence"/>
</dbReference>
<evidence type="ECO:0000256" key="10">
    <source>
        <dbReference type="SAM" id="Phobius"/>
    </source>
</evidence>
<evidence type="ECO:0000256" key="8">
    <source>
        <dbReference type="ARBA" id="ARBA00023136"/>
    </source>
</evidence>
<name>A0A0G1KGN2_9BACT</name>
<keyword evidence="7 10" id="KW-1133">Transmembrane helix</keyword>
<evidence type="ECO:0000313" key="13">
    <source>
        <dbReference type="EMBL" id="KKT82645.1"/>
    </source>
</evidence>
<keyword evidence="5" id="KW-0133">Cell shape</keyword>
<dbReference type="EMBL" id="LCJR01000003">
    <property type="protein sequence ID" value="KKT82645.1"/>
    <property type="molecule type" value="Genomic_DNA"/>
</dbReference>
<evidence type="ECO:0000313" key="14">
    <source>
        <dbReference type="Proteomes" id="UP000034032"/>
    </source>
</evidence>
<accession>A0A0G1KGN2</accession>
<dbReference type="SUPFAM" id="SSF56601">
    <property type="entry name" value="beta-lactamase/transpeptidase-like"/>
    <property type="match status" value="1"/>
</dbReference>
<gene>
    <name evidence="13" type="ORF">UW79_C0003G0026</name>
</gene>
<dbReference type="InterPro" id="IPR036138">
    <property type="entry name" value="PBP_dimer_sf"/>
</dbReference>
<dbReference type="AlphaFoldDB" id="A0A0G1KGN2"/>
<dbReference type="InterPro" id="IPR005311">
    <property type="entry name" value="PBP_dimer"/>
</dbReference>
<keyword evidence="4 10" id="KW-0812">Transmembrane</keyword>
<feature type="domain" description="Penicillin-binding protein transpeptidase" evidence="11">
    <location>
        <begin position="290"/>
        <end position="621"/>
    </location>
</feature>